<dbReference type="OrthoDB" id="9057519at2"/>
<feature type="transmembrane region" description="Helical" evidence="2">
    <location>
        <begin position="507"/>
        <end position="524"/>
    </location>
</feature>
<dbReference type="GO" id="GO:0071111">
    <property type="term" value="F:cyclic-guanylate-specific phosphodiesterase activity"/>
    <property type="evidence" value="ECO:0007669"/>
    <property type="project" value="InterPro"/>
</dbReference>
<dbReference type="SUPFAM" id="SSF141868">
    <property type="entry name" value="EAL domain-like"/>
    <property type="match status" value="1"/>
</dbReference>
<dbReference type="InterPro" id="IPR050706">
    <property type="entry name" value="Cyclic-di-GMP_PDE-like"/>
</dbReference>
<evidence type="ECO:0000256" key="1">
    <source>
        <dbReference type="SAM" id="MobiDB-lite"/>
    </source>
</evidence>
<dbReference type="SMART" id="SM00052">
    <property type="entry name" value="EAL"/>
    <property type="match status" value="1"/>
</dbReference>
<evidence type="ECO:0000256" key="2">
    <source>
        <dbReference type="SAM" id="Phobius"/>
    </source>
</evidence>
<feature type="compositionally biased region" description="Polar residues" evidence="1">
    <location>
        <begin position="197"/>
        <end position="213"/>
    </location>
</feature>
<dbReference type="PANTHER" id="PTHR33121:SF79">
    <property type="entry name" value="CYCLIC DI-GMP PHOSPHODIESTERASE PDED-RELATED"/>
    <property type="match status" value="1"/>
</dbReference>
<reference evidence="4 5" key="1">
    <citation type="submission" date="2016-01" db="EMBL/GenBank/DDBJ databases">
        <authorList>
            <person name="Oliw E.H."/>
        </authorList>
    </citation>
    <scope>NUCLEOTIDE SEQUENCE [LARGE SCALE GENOMIC DNA]</scope>
    <source>
        <strain evidence="4">LMG 27134</strain>
    </source>
</reference>
<dbReference type="EMBL" id="FCOK02000114">
    <property type="protein sequence ID" value="SAL71549.1"/>
    <property type="molecule type" value="Genomic_DNA"/>
</dbReference>
<feature type="transmembrane region" description="Helical" evidence="2">
    <location>
        <begin position="244"/>
        <end position="261"/>
    </location>
</feature>
<dbReference type="Gene3D" id="3.20.20.450">
    <property type="entry name" value="EAL domain"/>
    <property type="match status" value="1"/>
</dbReference>
<keyword evidence="2" id="KW-0472">Membrane</keyword>
<evidence type="ECO:0000313" key="4">
    <source>
        <dbReference type="EMBL" id="SAL71549.1"/>
    </source>
</evidence>
<evidence type="ECO:0000313" key="5">
    <source>
        <dbReference type="Proteomes" id="UP000054683"/>
    </source>
</evidence>
<accession>A0A158JSY0</accession>
<feature type="domain" description="EAL" evidence="3">
    <location>
        <begin position="268"/>
        <end position="515"/>
    </location>
</feature>
<name>A0A158JSY0_9BURK</name>
<dbReference type="InterPro" id="IPR001633">
    <property type="entry name" value="EAL_dom"/>
</dbReference>
<gene>
    <name evidence="4" type="ORF">AWB69_08650</name>
</gene>
<keyword evidence="2" id="KW-0812">Transmembrane</keyword>
<feature type="region of interest" description="Disordered" evidence="1">
    <location>
        <begin position="158"/>
        <end position="226"/>
    </location>
</feature>
<dbReference type="Proteomes" id="UP000054683">
    <property type="component" value="Unassembled WGS sequence"/>
</dbReference>
<dbReference type="AlphaFoldDB" id="A0A158JSY0"/>
<dbReference type="CDD" id="cd01948">
    <property type="entry name" value="EAL"/>
    <property type="match status" value="1"/>
</dbReference>
<evidence type="ECO:0000259" key="3">
    <source>
        <dbReference type="PROSITE" id="PS50883"/>
    </source>
</evidence>
<proteinExistence type="predicted"/>
<keyword evidence="2" id="KW-1133">Transmembrane helix</keyword>
<dbReference type="InterPro" id="IPR035919">
    <property type="entry name" value="EAL_sf"/>
</dbReference>
<dbReference type="Pfam" id="PF00563">
    <property type="entry name" value="EAL"/>
    <property type="match status" value="1"/>
</dbReference>
<feature type="compositionally biased region" description="Basic and acidic residues" evidence="1">
    <location>
        <begin position="177"/>
        <end position="193"/>
    </location>
</feature>
<protein>
    <submittedName>
        <fullName evidence="4">Diguanylate phosphodiesterase</fullName>
    </submittedName>
</protein>
<feature type="compositionally biased region" description="Polar residues" evidence="1">
    <location>
        <begin position="159"/>
        <end position="170"/>
    </location>
</feature>
<sequence>MSLGLIGKHSKRRPVEPRCFDFIRWTVILMLTAARLSLAQADAGAGSYTDSNAEHSYSGITGLLPKTFGEPAPAVETSVRFGAACALPISLSLIPASLAGPDASPVFPLNRVCDSLRDAFAEGSENAVSSASEPLLARLEWSAPSQTFLFTLERRLDSSDSGWSPGNNENAVAPVADRPEDRPVEFAEDRPTADHSPCSTSPPCNAHPSSAVSQEEAPPAERTAFATPSITAGSNALVRIRSRLLWPLLLALVAAVGWLLCKRWNRYDIALIRAARTGLRRREFHLEYQPVVSLRQGRCVGVEALLRWDNVAFGSLGPDHYMPFIEKSSLIGRLTQFVMSTATREISAIPESKSLYVGINMSAAQLLSPGFMEDLRDAIPASEPTVILELDKGDVTETGPQLARVMTSARALGVQFALSGIGPSFTDLRWHSQSDFEMFKIDRAIFELTPYERSRHFESIISMAHRLDAVVVVEGVETAVQHAAVRATQAEFGQGFFYGRALSISRLAAFLASGGGATILAWRIRKYS</sequence>
<dbReference type="PANTHER" id="PTHR33121">
    <property type="entry name" value="CYCLIC DI-GMP PHOSPHODIESTERASE PDEF"/>
    <property type="match status" value="1"/>
</dbReference>
<dbReference type="PROSITE" id="PS50883">
    <property type="entry name" value="EAL"/>
    <property type="match status" value="1"/>
</dbReference>
<organism evidence="4 5">
    <name type="scientific">Caballeronia udeis</name>
    <dbReference type="NCBI Taxonomy" id="1232866"/>
    <lineage>
        <taxon>Bacteria</taxon>
        <taxon>Pseudomonadati</taxon>
        <taxon>Pseudomonadota</taxon>
        <taxon>Betaproteobacteria</taxon>
        <taxon>Burkholderiales</taxon>
        <taxon>Burkholderiaceae</taxon>
        <taxon>Caballeronia</taxon>
    </lineage>
</organism>